<comment type="similarity">
    <text evidence="1">Belongs to the peptidase S33 family.</text>
</comment>
<dbReference type="InterPro" id="IPR000073">
    <property type="entry name" value="AB_hydrolase_1"/>
</dbReference>
<dbReference type="GeneID" id="29990846"/>
<dbReference type="InterPro" id="IPR029058">
    <property type="entry name" value="AB_hydrolase_fold"/>
</dbReference>
<keyword evidence="2" id="KW-0378">Hydrolase</keyword>
<dbReference type="InterPro" id="IPR050266">
    <property type="entry name" value="AB_hydrolase_sf"/>
</dbReference>
<proteinExistence type="inferred from homology"/>
<dbReference type="Proteomes" id="UP000054821">
    <property type="component" value="Unassembled WGS sequence"/>
</dbReference>
<dbReference type="AlphaFoldDB" id="A0A2P4ZFC5"/>
<dbReference type="InterPro" id="IPR005945">
    <property type="entry name" value="Pro_imino_pep"/>
</dbReference>
<accession>A0A2P4ZFC5</accession>
<sequence>MASLETTQGTVQFRHSSLPGGSAETWYRVVGKLQPNSTPLVLLHGGPGFPSIIFGDVFDKYAAQSGNPVILYDQVGCGKSTHFQQTRLDTSLWTPKLFVAELENLLKELGVTTFDLYGHSWGALLAAQVAITEAPFVGHLRRLILASGLSCSSLWEKAQRTLLKQMPQSVQDAIEKGEREKDYQSEAYQNAIGQYYNRHVCRTSPWPDALNDAFAEAGKDDTVYFTMWGPSEVTVTGNLKDYDLRPQLNKIKVPTLLINGEYDEATDEVMRPFFTNIEKVKWVVINDVGHIGYLEEPDKYVSIVADFLAA</sequence>
<dbReference type="PIRSF" id="PIRSF005539">
    <property type="entry name" value="Pept_S33_TRI_F1"/>
    <property type="match status" value="1"/>
</dbReference>
<dbReference type="STRING" id="398673.A0A2P4ZFC5"/>
<dbReference type="GO" id="GO:0006508">
    <property type="term" value="P:proteolysis"/>
    <property type="evidence" value="ECO:0007669"/>
    <property type="project" value="InterPro"/>
</dbReference>
<keyword evidence="5" id="KW-1185">Reference proteome</keyword>
<evidence type="ECO:0000256" key="2">
    <source>
        <dbReference type="ARBA" id="ARBA00022801"/>
    </source>
</evidence>
<dbReference type="RefSeq" id="XP_018656020.1">
    <property type="nucleotide sequence ID" value="XM_018810763.1"/>
</dbReference>
<evidence type="ECO:0000313" key="4">
    <source>
        <dbReference type="EMBL" id="PON22994.1"/>
    </source>
</evidence>
<evidence type="ECO:0000313" key="5">
    <source>
        <dbReference type="Proteomes" id="UP000054821"/>
    </source>
</evidence>
<dbReference type="EMBL" id="JPDN02000033">
    <property type="protein sequence ID" value="PON22994.1"/>
    <property type="molecule type" value="Genomic_DNA"/>
</dbReference>
<dbReference type="InterPro" id="IPR002410">
    <property type="entry name" value="Peptidase_S33"/>
</dbReference>
<dbReference type="PRINTS" id="PR00793">
    <property type="entry name" value="PROAMNOPTASE"/>
</dbReference>
<evidence type="ECO:0000259" key="3">
    <source>
        <dbReference type="Pfam" id="PF00561"/>
    </source>
</evidence>
<dbReference type="Gene3D" id="3.40.50.1820">
    <property type="entry name" value="alpha/beta hydrolase"/>
    <property type="match status" value="1"/>
</dbReference>
<dbReference type="PANTHER" id="PTHR43798">
    <property type="entry name" value="MONOACYLGLYCEROL LIPASE"/>
    <property type="match status" value="1"/>
</dbReference>
<protein>
    <submittedName>
        <fullName evidence="4">Peptidase S33</fullName>
    </submittedName>
</protein>
<dbReference type="SUPFAM" id="SSF53474">
    <property type="entry name" value="alpha/beta-Hydrolases"/>
    <property type="match status" value="1"/>
</dbReference>
<name>A0A2P4ZFC5_9HYPO</name>
<gene>
    <name evidence="4" type="ORF">TGAM01_v208249</name>
</gene>
<organism evidence="4 5">
    <name type="scientific">Trichoderma gamsii</name>
    <dbReference type="NCBI Taxonomy" id="398673"/>
    <lineage>
        <taxon>Eukaryota</taxon>
        <taxon>Fungi</taxon>
        <taxon>Dikarya</taxon>
        <taxon>Ascomycota</taxon>
        <taxon>Pezizomycotina</taxon>
        <taxon>Sordariomycetes</taxon>
        <taxon>Hypocreomycetidae</taxon>
        <taxon>Hypocreales</taxon>
        <taxon>Hypocreaceae</taxon>
        <taxon>Trichoderma</taxon>
    </lineage>
</organism>
<dbReference type="Pfam" id="PF00561">
    <property type="entry name" value="Abhydrolase_1"/>
    <property type="match status" value="1"/>
</dbReference>
<evidence type="ECO:0000256" key="1">
    <source>
        <dbReference type="ARBA" id="ARBA00010088"/>
    </source>
</evidence>
<comment type="caution">
    <text evidence="4">The sequence shown here is derived from an EMBL/GenBank/DDBJ whole genome shotgun (WGS) entry which is preliminary data.</text>
</comment>
<dbReference type="GO" id="GO:0008233">
    <property type="term" value="F:peptidase activity"/>
    <property type="evidence" value="ECO:0007669"/>
    <property type="project" value="InterPro"/>
</dbReference>
<dbReference type="NCBIfam" id="TIGR01250">
    <property type="entry name" value="pro_imino_pep_2"/>
    <property type="match status" value="1"/>
</dbReference>
<feature type="domain" description="AB hydrolase-1" evidence="3">
    <location>
        <begin position="39"/>
        <end position="297"/>
    </location>
</feature>
<reference evidence="4 5" key="1">
    <citation type="journal article" date="2016" name="Genome Announc.">
        <title>Draft Whole-Genome Sequence of Trichoderma gamsii T6085, a Promising Biocontrol Agent of Fusarium Head Blight on Wheat.</title>
        <authorList>
            <person name="Baroncelli R."/>
            <person name="Zapparata A."/>
            <person name="Piaggeschi G."/>
            <person name="Sarrocco S."/>
            <person name="Vannacci G."/>
        </authorList>
    </citation>
    <scope>NUCLEOTIDE SEQUENCE [LARGE SCALE GENOMIC DNA]</scope>
    <source>
        <strain evidence="4 5">T6085</strain>
    </source>
</reference>